<dbReference type="RefSeq" id="WP_070422007.1">
    <property type="nucleotide sequence ID" value="NZ_CP083648.1"/>
</dbReference>
<evidence type="ECO:0000313" key="1">
    <source>
        <dbReference type="EMBL" id="NJJ03580.1"/>
    </source>
</evidence>
<sequence>MSVDIEAILIHDKQRTPDLTYHQVSADRYLATEHCREEWRVDNDARHHPRGVRYHGCAAARAIAHAVERPGSIVSGFSALALYGLPYLVEGADTTLLASSGRNQLAGPCLPTIRRHSRATFPIWKVTHRGVGLRTASPVAAVVQALIQVKRGEHCWNVVDVEGLSAEEVRAVQLVDCVRRFWGITLADITAAARHKINASWLRKVLRLSSSLADSPKETEMRLLVAVLAARYGHVVQEQVPLVVDGRTVTTFDLAIPDLKIAVMYDGEHHSDYKQRNKDSSINLKMTLAGWTPARCSSRTMFECLGLVESLMQKSSQR</sequence>
<proteinExistence type="predicted"/>
<gene>
    <name evidence="1" type="ORF">HC138_04255</name>
</gene>
<name>A0AAP6XJ72_9CORY</name>
<comment type="caution">
    <text evidence="1">The sequence shown here is derived from an EMBL/GenBank/DDBJ whole genome shotgun (WGS) entry which is preliminary data.</text>
</comment>
<accession>A0AAP6XJ72</accession>
<evidence type="ECO:0008006" key="3">
    <source>
        <dbReference type="Google" id="ProtNLM"/>
    </source>
</evidence>
<organism evidence="1 2">
    <name type="scientific">Corynebacterium coyleae</name>
    <dbReference type="NCBI Taxonomy" id="53374"/>
    <lineage>
        <taxon>Bacteria</taxon>
        <taxon>Bacillati</taxon>
        <taxon>Actinomycetota</taxon>
        <taxon>Actinomycetes</taxon>
        <taxon>Mycobacteriales</taxon>
        <taxon>Corynebacteriaceae</taxon>
        <taxon>Corynebacterium</taxon>
    </lineage>
</organism>
<evidence type="ECO:0000313" key="2">
    <source>
        <dbReference type="Proteomes" id="UP000591626"/>
    </source>
</evidence>
<protein>
    <recommendedName>
        <fullName evidence="3">DUF559 domain-containing protein</fullName>
    </recommendedName>
</protein>
<dbReference type="AlphaFoldDB" id="A0AAP6XJ72"/>
<reference evidence="1 2" key="1">
    <citation type="submission" date="2020-03" db="EMBL/GenBank/DDBJ databases">
        <title>Draft genome sequences of bacterial isolates from the female urobiome.</title>
        <authorList>
            <person name="Miller-Ensminger T."/>
            <person name="Wolfe A.J."/>
            <person name="Putonti C."/>
        </authorList>
    </citation>
    <scope>NUCLEOTIDE SEQUENCE [LARGE SCALE GENOMIC DNA]</scope>
    <source>
        <strain evidence="1 2">UMB8490</strain>
    </source>
</reference>
<dbReference type="EMBL" id="JAAUVV010000005">
    <property type="protein sequence ID" value="NJJ03580.1"/>
    <property type="molecule type" value="Genomic_DNA"/>
</dbReference>
<dbReference type="Proteomes" id="UP000591626">
    <property type="component" value="Unassembled WGS sequence"/>
</dbReference>